<name>A0AAD6TRE6_9AGAR</name>
<proteinExistence type="predicted"/>
<evidence type="ECO:0000313" key="3">
    <source>
        <dbReference type="Proteomes" id="UP001222325"/>
    </source>
</evidence>
<feature type="region of interest" description="Disordered" evidence="1">
    <location>
        <begin position="44"/>
        <end position="67"/>
    </location>
</feature>
<dbReference type="Proteomes" id="UP001222325">
    <property type="component" value="Unassembled WGS sequence"/>
</dbReference>
<dbReference type="AlphaFoldDB" id="A0AAD6TRE6"/>
<evidence type="ECO:0000256" key="1">
    <source>
        <dbReference type="SAM" id="MobiDB-lite"/>
    </source>
</evidence>
<comment type="caution">
    <text evidence="2">The sequence shown here is derived from an EMBL/GenBank/DDBJ whole genome shotgun (WGS) entry which is preliminary data.</text>
</comment>
<accession>A0AAD6TRE6</accession>
<dbReference type="EMBL" id="JARJCN010000093">
    <property type="protein sequence ID" value="KAJ7075532.1"/>
    <property type="molecule type" value="Genomic_DNA"/>
</dbReference>
<gene>
    <name evidence="2" type="ORF">B0H15DRAFT_956355</name>
</gene>
<evidence type="ECO:0000313" key="2">
    <source>
        <dbReference type="EMBL" id="KAJ7075532.1"/>
    </source>
</evidence>
<protein>
    <submittedName>
        <fullName evidence="2">Uncharacterized protein</fullName>
    </submittedName>
</protein>
<keyword evidence="3" id="KW-1185">Reference proteome</keyword>
<organism evidence="2 3">
    <name type="scientific">Mycena belliarum</name>
    <dbReference type="NCBI Taxonomy" id="1033014"/>
    <lineage>
        <taxon>Eukaryota</taxon>
        <taxon>Fungi</taxon>
        <taxon>Dikarya</taxon>
        <taxon>Basidiomycota</taxon>
        <taxon>Agaricomycotina</taxon>
        <taxon>Agaricomycetes</taxon>
        <taxon>Agaricomycetidae</taxon>
        <taxon>Agaricales</taxon>
        <taxon>Marasmiineae</taxon>
        <taxon>Mycenaceae</taxon>
        <taxon>Mycena</taxon>
    </lineage>
</organism>
<sequence length="67" mass="7514">MCYKHYRNPTPLGLLSPARLADCEPESPSAAYLRRAEWTRERGSALRASSIAQKDGTSAHGRRAKYH</sequence>
<reference evidence="2" key="1">
    <citation type="submission" date="2023-03" db="EMBL/GenBank/DDBJ databases">
        <title>Massive genome expansion in bonnet fungi (Mycena s.s.) driven by repeated elements and novel gene families across ecological guilds.</title>
        <authorList>
            <consortium name="Lawrence Berkeley National Laboratory"/>
            <person name="Harder C.B."/>
            <person name="Miyauchi S."/>
            <person name="Viragh M."/>
            <person name="Kuo A."/>
            <person name="Thoen E."/>
            <person name="Andreopoulos B."/>
            <person name="Lu D."/>
            <person name="Skrede I."/>
            <person name="Drula E."/>
            <person name="Henrissat B."/>
            <person name="Morin E."/>
            <person name="Kohler A."/>
            <person name="Barry K."/>
            <person name="LaButti K."/>
            <person name="Morin E."/>
            <person name="Salamov A."/>
            <person name="Lipzen A."/>
            <person name="Mereny Z."/>
            <person name="Hegedus B."/>
            <person name="Baldrian P."/>
            <person name="Stursova M."/>
            <person name="Weitz H."/>
            <person name="Taylor A."/>
            <person name="Grigoriev I.V."/>
            <person name="Nagy L.G."/>
            <person name="Martin F."/>
            <person name="Kauserud H."/>
        </authorList>
    </citation>
    <scope>NUCLEOTIDE SEQUENCE</scope>
    <source>
        <strain evidence="2">CBHHK173m</strain>
    </source>
</reference>